<evidence type="ECO:0000313" key="5">
    <source>
        <dbReference type="EMBL" id="KAJ0970155.1"/>
    </source>
</evidence>
<evidence type="ECO:0000256" key="2">
    <source>
        <dbReference type="ARBA" id="ARBA00022927"/>
    </source>
</evidence>
<feature type="domain" description="Vacuolar protein sorting-associated protein 54 N-terminal" evidence="4">
    <location>
        <begin position="116"/>
        <end position="166"/>
    </location>
</feature>
<gene>
    <name evidence="5" type="ORF">J5N97_023032</name>
</gene>
<protein>
    <recommendedName>
        <fullName evidence="4">Vacuolar protein sorting-associated protein 54 N-terminal domain-containing protein</fullName>
    </recommendedName>
</protein>
<evidence type="ECO:0000256" key="3">
    <source>
        <dbReference type="ARBA" id="ARBA00023054"/>
    </source>
</evidence>
<dbReference type="Proteomes" id="UP001085076">
    <property type="component" value="Miscellaneous, Linkage group lg06"/>
</dbReference>
<keyword evidence="6" id="KW-1185">Reference proteome</keyword>
<dbReference type="AlphaFoldDB" id="A0A9D5HBG5"/>
<dbReference type="PANTHER" id="PTHR13258:SF0">
    <property type="entry name" value="SYNDETIN"/>
    <property type="match status" value="1"/>
</dbReference>
<dbReference type="PANTHER" id="PTHR13258">
    <property type="entry name" value="SYNDETIN"/>
    <property type="match status" value="1"/>
</dbReference>
<dbReference type="GO" id="GO:0005829">
    <property type="term" value="C:cytosol"/>
    <property type="evidence" value="ECO:0007669"/>
    <property type="project" value="GOC"/>
</dbReference>
<dbReference type="InterPro" id="IPR019515">
    <property type="entry name" value="VPS54_N"/>
</dbReference>
<organism evidence="5 6">
    <name type="scientific">Dioscorea zingiberensis</name>
    <dbReference type="NCBI Taxonomy" id="325984"/>
    <lineage>
        <taxon>Eukaryota</taxon>
        <taxon>Viridiplantae</taxon>
        <taxon>Streptophyta</taxon>
        <taxon>Embryophyta</taxon>
        <taxon>Tracheophyta</taxon>
        <taxon>Spermatophyta</taxon>
        <taxon>Magnoliopsida</taxon>
        <taxon>Liliopsida</taxon>
        <taxon>Dioscoreales</taxon>
        <taxon>Dioscoreaceae</taxon>
        <taxon>Dioscorea</taxon>
    </lineage>
</organism>
<dbReference type="InterPro" id="IPR040047">
    <property type="entry name" value="VPS50"/>
</dbReference>
<keyword evidence="1" id="KW-0813">Transport</keyword>
<evidence type="ECO:0000259" key="4">
    <source>
        <dbReference type="Pfam" id="PF10475"/>
    </source>
</evidence>
<name>A0A9D5HBG5_9LILI</name>
<dbReference type="EMBL" id="JAGGNH010000006">
    <property type="protein sequence ID" value="KAJ0970155.1"/>
    <property type="molecule type" value="Genomic_DNA"/>
</dbReference>
<comment type="caution">
    <text evidence="5">The sequence shown here is derived from an EMBL/GenBank/DDBJ whole genome shotgun (WGS) entry which is preliminary data.</text>
</comment>
<evidence type="ECO:0000256" key="1">
    <source>
        <dbReference type="ARBA" id="ARBA00022448"/>
    </source>
</evidence>
<dbReference type="GO" id="GO:1990745">
    <property type="term" value="C:EARP complex"/>
    <property type="evidence" value="ECO:0007669"/>
    <property type="project" value="InterPro"/>
</dbReference>
<evidence type="ECO:0000313" key="6">
    <source>
        <dbReference type="Proteomes" id="UP001085076"/>
    </source>
</evidence>
<sequence length="174" mass="18901">MRRDPPPGFPDSDSAISDLEIPGAPLLLFSLHFFQGGGMDLSRVGEKILSSVRSARSLGLLPPQPSDRPEVPARAIAAAAVARALTGVPPHQRLTLPSNSKDLASIYASGPQDQTIEELEEDFYEEEFDPLKYVLENIPSEENDASYFEGKAALRLAQLDRLTEPLITPCYGAP</sequence>
<accession>A0A9D5HBG5</accession>
<reference evidence="5" key="1">
    <citation type="submission" date="2021-03" db="EMBL/GenBank/DDBJ databases">
        <authorList>
            <person name="Li Z."/>
            <person name="Yang C."/>
        </authorList>
    </citation>
    <scope>NUCLEOTIDE SEQUENCE</scope>
    <source>
        <strain evidence="5">Dzin_1.0</strain>
        <tissue evidence="5">Leaf</tissue>
    </source>
</reference>
<reference evidence="5" key="2">
    <citation type="journal article" date="2022" name="Hortic Res">
        <title>The genome of Dioscorea zingiberensis sheds light on the biosynthesis, origin and evolution of the medicinally important diosgenin saponins.</title>
        <authorList>
            <person name="Li Y."/>
            <person name="Tan C."/>
            <person name="Li Z."/>
            <person name="Guo J."/>
            <person name="Li S."/>
            <person name="Chen X."/>
            <person name="Wang C."/>
            <person name="Dai X."/>
            <person name="Yang H."/>
            <person name="Song W."/>
            <person name="Hou L."/>
            <person name="Xu J."/>
            <person name="Tong Z."/>
            <person name="Xu A."/>
            <person name="Yuan X."/>
            <person name="Wang W."/>
            <person name="Yang Q."/>
            <person name="Chen L."/>
            <person name="Sun Z."/>
            <person name="Wang K."/>
            <person name="Pan B."/>
            <person name="Chen J."/>
            <person name="Bao Y."/>
            <person name="Liu F."/>
            <person name="Qi X."/>
            <person name="Gang D.R."/>
            <person name="Wen J."/>
            <person name="Li J."/>
        </authorList>
    </citation>
    <scope>NUCLEOTIDE SEQUENCE</scope>
    <source>
        <strain evidence="5">Dzin_1.0</strain>
    </source>
</reference>
<dbReference type="GO" id="GO:0015031">
    <property type="term" value="P:protein transport"/>
    <property type="evidence" value="ECO:0007669"/>
    <property type="project" value="UniProtKB-KW"/>
</dbReference>
<keyword evidence="3" id="KW-0175">Coiled coil</keyword>
<dbReference type="OrthoDB" id="1742875at2759"/>
<dbReference type="GO" id="GO:0032456">
    <property type="term" value="P:endocytic recycling"/>
    <property type="evidence" value="ECO:0007669"/>
    <property type="project" value="InterPro"/>
</dbReference>
<proteinExistence type="predicted"/>
<dbReference type="GO" id="GO:0000149">
    <property type="term" value="F:SNARE binding"/>
    <property type="evidence" value="ECO:0007669"/>
    <property type="project" value="TreeGrafter"/>
</dbReference>
<dbReference type="Pfam" id="PF10475">
    <property type="entry name" value="Vps54_N"/>
    <property type="match status" value="1"/>
</dbReference>
<keyword evidence="2" id="KW-0653">Protein transport</keyword>
<dbReference type="GO" id="GO:0042147">
    <property type="term" value="P:retrograde transport, endosome to Golgi"/>
    <property type="evidence" value="ECO:0007669"/>
    <property type="project" value="InterPro"/>
</dbReference>